<evidence type="ECO:0000313" key="2">
    <source>
        <dbReference type="Proteomes" id="UP000295830"/>
    </source>
</evidence>
<evidence type="ECO:0000313" key="1">
    <source>
        <dbReference type="EMBL" id="TDT43942.1"/>
    </source>
</evidence>
<organism evidence="1 2">
    <name type="scientific">Halospina denitrificans</name>
    <dbReference type="NCBI Taxonomy" id="332522"/>
    <lineage>
        <taxon>Bacteria</taxon>
        <taxon>Pseudomonadati</taxon>
        <taxon>Pseudomonadota</taxon>
        <taxon>Gammaproteobacteria</taxon>
        <taxon>Halospina</taxon>
    </lineage>
</organism>
<sequence>MRWQLTSIEGQLGAWPAADLLAPGLTNSPLMPDEQGQCLIEPKTEVSDKERLWSWIQPLLRADKPNWVLLPEAQRPNREWWEAHLSDIAEPGFGRGAAALALSQLNRLATPGRLIAAHAPEEGCEGIEGVLALEWAPSDRGMTFDLTRMDGRLDGKTDVGALLNLGRETVSQPEALLCPGTGGDGYLERLLPFLTELGPWARPEVRWEFPEARLGRLGVVGSLYGWAWLEAGYRLGDWSGPCAVMEMDESHLVGLSVVSWHE</sequence>
<proteinExistence type="predicted"/>
<gene>
    <name evidence="1" type="ORF">DES49_0041</name>
</gene>
<name>A0A4R7JZG9_9GAMM</name>
<dbReference type="AlphaFoldDB" id="A0A4R7JZG9"/>
<dbReference type="Proteomes" id="UP000295830">
    <property type="component" value="Unassembled WGS sequence"/>
</dbReference>
<accession>A0A4R7JZG9</accession>
<comment type="caution">
    <text evidence="1">The sequence shown here is derived from an EMBL/GenBank/DDBJ whole genome shotgun (WGS) entry which is preliminary data.</text>
</comment>
<protein>
    <submittedName>
        <fullName evidence="1">Uncharacterized protein</fullName>
    </submittedName>
</protein>
<keyword evidence="2" id="KW-1185">Reference proteome</keyword>
<dbReference type="EMBL" id="SOAX01000001">
    <property type="protein sequence ID" value="TDT43942.1"/>
    <property type="molecule type" value="Genomic_DNA"/>
</dbReference>
<reference evidence="1 2" key="1">
    <citation type="submission" date="2019-03" db="EMBL/GenBank/DDBJ databases">
        <title>Genomic Encyclopedia of Type Strains, Phase IV (KMG-IV): sequencing the most valuable type-strain genomes for metagenomic binning, comparative biology and taxonomic classification.</title>
        <authorList>
            <person name="Goeker M."/>
        </authorList>
    </citation>
    <scope>NUCLEOTIDE SEQUENCE [LARGE SCALE GENOMIC DNA]</scope>
    <source>
        <strain evidence="1 2">DSM 15505</strain>
    </source>
</reference>